<dbReference type="InterPro" id="IPR012341">
    <property type="entry name" value="6hp_glycosidase-like_sf"/>
</dbReference>
<reference evidence="2 3" key="1">
    <citation type="submission" date="2020-09" db="EMBL/GenBank/DDBJ databases">
        <title>Flavimobilis rhizosphaerae sp. nov., isolated from rhizosphere soil of Spartina alterniflora.</title>
        <authorList>
            <person name="Hanqin C."/>
        </authorList>
    </citation>
    <scope>NUCLEOTIDE SEQUENCE [LARGE SCALE GENOMIC DNA]</scope>
    <source>
        <strain evidence="2 3">GY 10621</strain>
    </source>
</reference>
<feature type="chain" id="PRO_5047131017" evidence="1">
    <location>
        <begin position="28"/>
        <end position="456"/>
    </location>
</feature>
<evidence type="ECO:0000313" key="2">
    <source>
        <dbReference type="EMBL" id="MBD9698142.1"/>
    </source>
</evidence>
<name>A0ABR9DP71_9MICO</name>
<dbReference type="RefSeq" id="WP_192277078.1">
    <property type="nucleotide sequence ID" value="NZ_JACZDF010000001.1"/>
</dbReference>
<keyword evidence="1" id="KW-0732">Signal</keyword>
<accession>A0ABR9DP71</accession>
<evidence type="ECO:0000256" key="1">
    <source>
        <dbReference type="SAM" id="SignalP"/>
    </source>
</evidence>
<dbReference type="Gene3D" id="1.50.10.10">
    <property type="match status" value="1"/>
</dbReference>
<gene>
    <name evidence="2" type="ORF">IGS67_01345</name>
</gene>
<comment type="caution">
    <text evidence="2">The sequence shown here is derived from an EMBL/GenBank/DDBJ whole genome shotgun (WGS) entry which is preliminary data.</text>
</comment>
<dbReference type="EMBL" id="JACZDF010000001">
    <property type="protein sequence ID" value="MBD9698142.1"/>
    <property type="molecule type" value="Genomic_DNA"/>
</dbReference>
<keyword evidence="2" id="KW-0378">Hydrolase</keyword>
<dbReference type="PANTHER" id="PTHR31616">
    <property type="entry name" value="TREHALASE"/>
    <property type="match status" value="1"/>
</dbReference>
<evidence type="ECO:0000313" key="3">
    <source>
        <dbReference type="Proteomes" id="UP000642107"/>
    </source>
</evidence>
<dbReference type="PANTHER" id="PTHR31616:SF0">
    <property type="entry name" value="GLUCAN 1,4-ALPHA-GLUCOSIDASE"/>
    <property type="match status" value="1"/>
</dbReference>
<proteinExistence type="predicted"/>
<dbReference type="Proteomes" id="UP000642107">
    <property type="component" value="Unassembled WGS sequence"/>
</dbReference>
<dbReference type="SUPFAM" id="SSF48208">
    <property type="entry name" value="Six-hairpin glycosidases"/>
    <property type="match status" value="1"/>
</dbReference>
<dbReference type="InterPro" id="IPR008928">
    <property type="entry name" value="6-hairpin_glycosidase_sf"/>
</dbReference>
<dbReference type="GO" id="GO:0016787">
    <property type="term" value="F:hydrolase activity"/>
    <property type="evidence" value="ECO:0007669"/>
    <property type="project" value="UniProtKB-KW"/>
</dbReference>
<feature type="signal peptide" evidence="1">
    <location>
        <begin position="1"/>
        <end position="27"/>
    </location>
</feature>
<organism evidence="2 3">
    <name type="scientific">Flavimobilis rhizosphaerae</name>
    <dbReference type="NCBI Taxonomy" id="2775421"/>
    <lineage>
        <taxon>Bacteria</taxon>
        <taxon>Bacillati</taxon>
        <taxon>Actinomycetota</taxon>
        <taxon>Actinomycetes</taxon>
        <taxon>Micrococcales</taxon>
        <taxon>Jonesiaceae</taxon>
        <taxon>Flavimobilis</taxon>
    </lineage>
</organism>
<keyword evidence="3" id="KW-1185">Reference proteome</keyword>
<sequence length="456" mass="46896">MRAHRGRQVAGLATATVLVATAFVSGAGVASGGVDGNVIELYADGLTVTPEGVATVAPGTTQRYLPGTRVPDEPAAPAARRAALDERAAAQRAWLDGGTVPGVGTPFEDMARGALADLHALVGDDGAVPAALHERWGYAWPRDNAFVAAALARTGHVDDAVRVLGFLARVQADDGSFEARYTLDAAGPPDGRAPQTDGTGWVLWALGEVLEAAPEGPATVPDGGAQAASPTRTDVALGLRGLLERATHHALALTDGGRRLPPASPDYWEVRESVTTLGTAAPLLAGLEAAADAWTLLAEPDRARAASDAASGLRERVEESFGARGYPRHVTGGARDAATAFVLPPFVDEPLVGAETAWRASVAPMRRPAGGLAPGGSWRPDGISWTPQTTLYALTAASLGDRATAEHWLGWVDAHRTSSGAIPEKVLADGSPSAVAPLAWSSANVLLALDALDDLP</sequence>
<protein>
    <submittedName>
        <fullName evidence="2">Glycoside hydrolase family 15</fullName>
    </submittedName>
</protein>